<gene>
    <name evidence="1" type="ORF">SETIT_2G032000v2</name>
</gene>
<name>K3ZYD5_SETIT</name>
<dbReference type="EMBL" id="CM003529">
    <property type="protein sequence ID" value="RCV09474.1"/>
    <property type="molecule type" value="Genomic_DNA"/>
</dbReference>
<reference evidence="2" key="3">
    <citation type="submission" date="2018-08" db="UniProtKB">
        <authorList>
            <consortium name="EnsemblPlants"/>
        </authorList>
    </citation>
    <scope>IDENTIFICATION</scope>
    <source>
        <strain evidence="2">Yugu1</strain>
    </source>
</reference>
<dbReference type="Gramene" id="KQL22437">
    <property type="protein sequence ID" value="KQL22437"/>
    <property type="gene ID" value="SETIT_031617mg"/>
</dbReference>
<accession>K3ZYD5</accession>
<evidence type="ECO:0000313" key="1">
    <source>
        <dbReference type="EMBL" id="RCV09474.1"/>
    </source>
</evidence>
<evidence type="ECO:0000313" key="3">
    <source>
        <dbReference type="Proteomes" id="UP000004995"/>
    </source>
</evidence>
<organism evidence="2 3">
    <name type="scientific">Setaria italica</name>
    <name type="common">Foxtail millet</name>
    <name type="synonym">Panicum italicum</name>
    <dbReference type="NCBI Taxonomy" id="4555"/>
    <lineage>
        <taxon>Eukaryota</taxon>
        <taxon>Viridiplantae</taxon>
        <taxon>Streptophyta</taxon>
        <taxon>Embryophyta</taxon>
        <taxon>Tracheophyta</taxon>
        <taxon>Spermatophyta</taxon>
        <taxon>Magnoliopsida</taxon>
        <taxon>Liliopsida</taxon>
        <taxon>Poales</taxon>
        <taxon>Poaceae</taxon>
        <taxon>PACMAD clade</taxon>
        <taxon>Panicoideae</taxon>
        <taxon>Panicodae</taxon>
        <taxon>Paniceae</taxon>
        <taxon>Cenchrinae</taxon>
        <taxon>Setaria</taxon>
    </lineage>
</organism>
<dbReference type="OrthoDB" id="10448327at2759"/>
<dbReference type="Proteomes" id="UP000004995">
    <property type="component" value="Unassembled WGS sequence"/>
</dbReference>
<keyword evidence="3" id="KW-1185">Reference proteome</keyword>
<sequence>MALRSLIGKLRGAPAAEAASRAFSQKCEHCGKTSSRIAVPLGQKDGAIKNDSIVFSFETPMWKHYVIRVTSVVASCTLSWLIVKTTAARIEDDLSILKK</sequence>
<dbReference type="EnsemblPlants" id="KQL22437">
    <property type="protein sequence ID" value="KQL22437"/>
    <property type="gene ID" value="SETIT_031617mg"/>
</dbReference>
<reference evidence="1" key="2">
    <citation type="submission" date="2015-07" db="EMBL/GenBank/DDBJ databases">
        <authorList>
            <person name="Noorani M."/>
        </authorList>
    </citation>
    <scope>NUCLEOTIDE SEQUENCE</scope>
    <source>
        <strain evidence="1">Yugu1</strain>
    </source>
</reference>
<dbReference type="HOGENOM" id="CLU_2417397_0_0_1"/>
<evidence type="ECO:0000313" key="2">
    <source>
        <dbReference type="EnsemblPlants" id="KQL22437"/>
    </source>
</evidence>
<dbReference type="EMBL" id="AGNK02000669">
    <property type="status" value="NOT_ANNOTATED_CDS"/>
    <property type="molecule type" value="Genomic_DNA"/>
</dbReference>
<proteinExistence type="predicted"/>
<reference evidence="1 3" key="1">
    <citation type="journal article" date="2012" name="Nat. Biotechnol.">
        <title>Reference genome sequence of the model plant Setaria.</title>
        <authorList>
            <person name="Bennetzen J.L."/>
            <person name="Schmutz J."/>
            <person name="Wang H."/>
            <person name="Percifield R."/>
            <person name="Hawkins J."/>
            <person name="Pontaroli A.C."/>
            <person name="Estep M."/>
            <person name="Feng L."/>
            <person name="Vaughn J.N."/>
            <person name="Grimwood J."/>
            <person name="Jenkins J."/>
            <person name="Barry K."/>
            <person name="Lindquist E."/>
            <person name="Hellsten U."/>
            <person name="Deshpande S."/>
            <person name="Wang X."/>
            <person name="Wu X."/>
            <person name="Mitros T."/>
            <person name="Triplett J."/>
            <person name="Yang X."/>
            <person name="Ye C.Y."/>
            <person name="Mauro-Herrera M."/>
            <person name="Wang L."/>
            <person name="Li P."/>
            <person name="Sharma M."/>
            <person name="Sharma R."/>
            <person name="Ronald P.C."/>
            <person name="Panaud O."/>
            <person name="Kellogg E.A."/>
            <person name="Brutnell T.P."/>
            <person name="Doust A.N."/>
            <person name="Tuskan G.A."/>
            <person name="Rokhsar D."/>
            <person name="Devos K.M."/>
        </authorList>
    </citation>
    <scope>NUCLEOTIDE SEQUENCE [LARGE SCALE GENOMIC DNA]</scope>
    <source>
        <strain evidence="3">cv. Yugu1</strain>
        <strain evidence="1">Yugu1</strain>
    </source>
</reference>
<dbReference type="AlphaFoldDB" id="K3ZYD5"/>
<protein>
    <submittedName>
        <fullName evidence="1 2">Uncharacterized protein</fullName>
    </submittedName>
</protein>